<protein>
    <submittedName>
        <fullName evidence="3">Transglutaminase</fullName>
    </submittedName>
</protein>
<dbReference type="EMBL" id="NAPY01000016">
    <property type="protein sequence ID" value="MUL36991.1"/>
    <property type="molecule type" value="Genomic_DNA"/>
</dbReference>
<evidence type="ECO:0000313" key="4">
    <source>
        <dbReference type="Proteomes" id="UP000441797"/>
    </source>
</evidence>
<feature type="transmembrane region" description="Helical" evidence="1">
    <location>
        <begin position="666"/>
        <end position="687"/>
    </location>
</feature>
<feature type="transmembrane region" description="Helical" evidence="1">
    <location>
        <begin position="143"/>
        <end position="160"/>
    </location>
</feature>
<dbReference type="InterPro" id="IPR052901">
    <property type="entry name" value="Bact_TGase-like"/>
</dbReference>
<keyword evidence="1" id="KW-1133">Transmembrane helix</keyword>
<dbReference type="Proteomes" id="UP000441797">
    <property type="component" value="Unassembled WGS sequence"/>
</dbReference>
<dbReference type="InterPro" id="IPR002931">
    <property type="entry name" value="Transglutaminase-like"/>
</dbReference>
<feature type="transmembrane region" description="Helical" evidence="1">
    <location>
        <begin position="94"/>
        <end position="112"/>
    </location>
</feature>
<evidence type="ECO:0000313" key="3">
    <source>
        <dbReference type="EMBL" id="MUL36991.1"/>
    </source>
</evidence>
<dbReference type="InterPro" id="IPR021878">
    <property type="entry name" value="TgpA_N"/>
</dbReference>
<sequence>MTKSSRMRQRNRIKASLPLSGWNRWRQHRSIEAITEVEESRLLRSLVQALVIVGIIATDIAAETQFSLWAVPLSVVGGIWAWHRRHDRNIPTKFCIAIAMLAALAAFFGRLLGELNDTRVLLAELLIQLQVFHSFDLPRRKDLGYSIVIGLILLAVAGTLSQTLAFAPMLLLFLAIALPVLVLDYRSRLGIEGREVLAKRDEVRGEGQGIKKISFVTFKSIGILFLVTVGLGLTIFAVLPRFPGYQLRTFPVSAPIDIKDNFDGRSIINPGYVREGSGGGTSGGSGTDAQAGTGVNETFYYGFNSEINQNLRGEMKPKVVMRVRSQAEGFWRVLGFDRYTGKGWEISRNEQVVNHKRPSWSYQIFLSPPAISGETREVVQTYTVVSELPNLIPALAYPKQIFFPAPEIAVDPEGGLRSPVGLSKDLTYTVISQVPYRDRTLLGQAATNYPQNIRNYYLQVPPEIAAQVRQHTQEILANYNQQRVGQSEKTLTSPYEQALYLAQYLKQNYTFPENPLDLPYIAENEDLVEAFLFKHKGGYPDHFSSVLTIMLRSIGIPARLTVGFSPGEFNPFTGLYIVRNTDAYALTEVYFPEYGWFAFDPIPGHPLIPPSIEEAQTFSVLQRFWQWVAGWLPSPVSGFLNTLFAAVFDWITAAIAWFIALFSQGWLGVLTSLIIATGISFLSWLGWQQWQIWRRKRALFKLHPIERLYQQMLDWAATQGFRKHPAQTPLEYARISHQYYPSTVAKVIEEICQAYMSWRYGGQLPDVEELKIQWQTLKKHQLSGRKLSKEVTNQRCNP</sequence>
<comment type="caution">
    <text evidence="3">The sequence shown here is derived from an EMBL/GenBank/DDBJ whole genome shotgun (WGS) entry which is preliminary data.</text>
</comment>
<dbReference type="PANTHER" id="PTHR42736">
    <property type="entry name" value="PROTEIN-GLUTAMINE GAMMA-GLUTAMYLTRANSFERASE"/>
    <property type="match status" value="1"/>
</dbReference>
<dbReference type="Pfam" id="PF01841">
    <property type="entry name" value="Transglut_core"/>
    <property type="match status" value="1"/>
</dbReference>
<proteinExistence type="predicted"/>
<dbReference type="Pfam" id="PF11992">
    <property type="entry name" value="TgpA_N"/>
    <property type="match status" value="1"/>
</dbReference>
<dbReference type="InterPro" id="IPR025403">
    <property type="entry name" value="TgpA-like_C"/>
</dbReference>
<evidence type="ECO:0000256" key="1">
    <source>
        <dbReference type="SAM" id="Phobius"/>
    </source>
</evidence>
<reference evidence="3 4" key="1">
    <citation type="journal article" date="2019" name="Front. Microbiol.">
        <title>Genomic Features for Desiccation Tolerance and Sugar Biosynthesis in the Extremophile Gloeocapsopsis sp. UTEX B3054.</title>
        <authorList>
            <person name="Urrejola C."/>
            <person name="Alcorta J."/>
            <person name="Salas L."/>
            <person name="Vasquez M."/>
            <person name="Polz M.F."/>
            <person name="Vicuna R."/>
            <person name="Diez B."/>
        </authorList>
    </citation>
    <scope>NUCLEOTIDE SEQUENCE [LARGE SCALE GENOMIC DNA]</scope>
    <source>
        <strain evidence="3 4">1H9</strain>
    </source>
</reference>
<dbReference type="SMART" id="SM00460">
    <property type="entry name" value="TGc"/>
    <property type="match status" value="1"/>
</dbReference>
<feature type="transmembrane region" description="Helical" evidence="1">
    <location>
        <begin position="221"/>
        <end position="239"/>
    </location>
</feature>
<keyword evidence="1" id="KW-0812">Transmembrane</keyword>
<evidence type="ECO:0000259" key="2">
    <source>
        <dbReference type="SMART" id="SM00460"/>
    </source>
</evidence>
<dbReference type="Gene3D" id="3.10.620.30">
    <property type="match status" value="1"/>
</dbReference>
<dbReference type="PANTHER" id="PTHR42736:SF1">
    <property type="entry name" value="PROTEIN-GLUTAMINE GAMMA-GLUTAMYLTRANSFERASE"/>
    <property type="match status" value="1"/>
</dbReference>
<dbReference type="InterPro" id="IPR038765">
    <property type="entry name" value="Papain-like_cys_pep_sf"/>
</dbReference>
<gene>
    <name evidence="3" type="ORF">BWI75_11710</name>
</gene>
<organism evidence="3 4">
    <name type="scientific">Gloeocapsopsis dulcis AAB1 = 1H9</name>
    <dbReference type="NCBI Taxonomy" id="1433147"/>
    <lineage>
        <taxon>Bacteria</taxon>
        <taxon>Bacillati</taxon>
        <taxon>Cyanobacteriota</taxon>
        <taxon>Cyanophyceae</taxon>
        <taxon>Oscillatoriophycideae</taxon>
        <taxon>Chroococcales</taxon>
        <taxon>Chroococcaceae</taxon>
        <taxon>Gloeocapsopsis</taxon>
        <taxon>Gloeocapsopsis dulcis</taxon>
    </lineage>
</organism>
<dbReference type="Pfam" id="PF13559">
    <property type="entry name" value="DUF4129"/>
    <property type="match status" value="1"/>
</dbReference>
<keyword evidence="1" id="KW-0472">Membrane</keyword>
<feature type="transmembrane region" description="Helical" evidence="1">
    <location>
        <begin position="165"/>
        <end position="183"/>
    </location>
</feature>
<feature type="transmembrane region" description="Helical" evidence="1">
    <location>
        <begin position="639"/>
        <end position="660"/>
    </location>
</feature>
<feature type="domain" description="Transglutaminase-like" evidence="2">
    <location>
        <begin position="532"/>
        <end position="603"/>
    </location>
</feature>
<name>A0A6N8FVM1_9CHRO</name>
<dbReference type="OrthoDB" id="9804872at2"/>
<dbReference type="AlphaFoldDB" id="A0A6N8FVM1"/>
<accession>A0A6N8FVM1</accession>
<keyword evidence="4" id="KW-1185">Reference proteome</keyword>
<dbReference type="SUPFAM" id="SSF54001">
    <property type="entry name" value="Cysteine proteinases"/>
    <property type="match status" value="1"/>
</dbReference>